<accession>A0A212LQ53</accession>
<gene>
    <name evidence="1" type="ORF">KL86PLE_90607</name>
</gene>
<dbReference type="InterPro" id="IPR023346">
    <property type="entry name" value="Lysozyme-like_dom_sf"/>
</dbReference>
<evidence type="ECO:0008006" key="2">
    <source>
        <dbReference type="Google" id="ProtNLM"/>
    </source>
</evidence>
<dbReference type="SUPFAM" id="SSF53955">
    <property type="entry name" value="Lysozyme-like"/>
    <property type="match status" value="1"/>
</dbReference>
<protein>
    <recommendedName>
        <fullName evidence="2">Transglycosylase SLT domain-containing protein</fullName>
    </recommendedName>
</protein>
<dbReference type="AlphaFoldDB" id="A0A212LQ53"/>
<sequence length="257" mass="27743">MQSDRRIVTTGACIIVLALGAGCARERPAEPAQNPPAVEHATTQVKAVKEPKCSLAWKAHGHTTQSEAKTFANACLTAEDGAVDVRMTPGQVRSKLATLLPPDHALPAMVPADIDTFCPGYAAASPAGRAHFWQELMTAMVSPESGYKTKTSYWEKGQDQYSLGLLQLSYNDKYSYRDASIPGCEFTTEAQVTDPDVNLQCAVKIMTKVVKKANVIGGDQSRLTRGGANYWSTLRMTSDARPPIIAATRSIPVCQQN</sequence>
<dbReference type="EMBL" id="FMJD01000013">
    <property type="protein sequence ID" value="SCM79725.1"/>
    <property type="molecule type" value="Genomic_DNA"/>
</dbReference>
<organism evidence="1">
    <name type="scientific">uncultured Pleomorphomonas sp</name>
    <dbReference type="NCBI Taxonomy" id="442121"/>
    <lineage>
        <taxon>Bacteria</taxon>
        <taxon>Pseudomonadati</taxon>
        <taxon>Pseudomonadota</taxon>
        <taxon>Alphaproteobacteria</taxon>
        <taxon>Hyphomicrobiales</taxon>
        <taxon>Pleomorphomonadaceae</taxon>
        <taxon>Pleomorphomonas</taxon>
        <taxon>environmental samples</taxon>
    </lineage>
</organism>
<dbReference type="PROSITE" id="PS51257">
    <property type="entry name" value="PROKAR_LIPOPROTEIN"/>
    <property type="match status" value="1"/>
</dbReference>
<reference evidence="1" key="1">
    <citation type="submission" date="2016-08" db="EMBL/GenBank/DDBJ databases">
        <authorList>
            <person name="Seilhamer J.J."/>
        </authorList>
    </citation>
    <scope>NUCLEOTIDE SEQUENCE</scope>
    <source>
        <strain evidence="1">86</strain>
    </source>
</reference>
<dbReference type="RefSeq" id="WP_288198715.1">
    <property type="nucleotide sequence ID" value="NZ_LT608334.1"/>
</dbReference>
<proteinExistence type="predicted"/>
<name>A0A212LQ53_9HYPH</name>
<evidence type="ECO:0000313" key="1">
    <source>
        <dbReference type="EMBL" id="SCM79725.1"/>
    </source>
</evidence>